<dbReference type="InterPro" id="IPR010920">
    <property type="entry name" value="LSM_dom_sf"/>
</dbReference>
<evidence type="ECO:0000256" key="3">
    <source>
        <dbReference type="ARBA" id="ARBA00022475"/>
    </source>
</evidence>
<dbReference type="InterPro" id="IPR045275">
    <property type="entry name" value="MscS_archaea/bacteria_type"/>
</dbReference>
<keyword evidence="4 7" id="KW-0812">Transmembrane</keyword>
<comment type="similarity">
    <text evidence="2">Belongs to the MscS (TC 1.A.23) family.</text>
</comment>
<organism evidence="11 12">
    <name type="scientific">Zhouia amylolytica</name>
    <dbReference type="NCBI Taxonomy" id="376730"/>
    <lineage>
        <taxon>Bacteria</taxon>
        <taxon>Pseudomonadati</taxon>
        <taxon>Bacteroidota</taxon>
        <taxon>Flavobacteriia</taxon>
        <taxon>Flavobacteriales</taxon>
        <taxon>Flavobacteriaceae</taxon>
        <taxon>Zhouia</taxon>
    </lineage>
</organism>
<dbReference type="InterPro" id="IPR006685">
    <property type="entry name" value="MscS_channel_2nd"/>
</dbReference>
<dbReference type="SUPFAM" id="SSF82689">
    <property type="entry name" value="Mechanosensitive channel protein MscS (YggB), C-terminal domain"/>
    <property type="match status" value="1"/>
</dbReference>
<dbReference type="Proteomes" id="UP000183209">
    <property type="component" value="Unassembled WGS sequence"/>
</dbReference>
<protein>
    <submittedName>
        <fullName evidence="11">Small conductance mechanosensitive channel</fullName>
    </submittedName>
</protein>
<evidence type="ECO:0000313" key="12">
    <source>
        <dbReference type="Proteomes" id="UP000183209"/>
    </source>
</evidence>
<dbReference type="PANTHER" id="PTHR30221">
    <property type="entry name" value="SMALL-CONDUCTANCE MECHANOSENSITIVE CHANNEL"/>
    <property type="match status" value="1"/>
</dbReference>
<dbReference type="InterPro" id="IPR023408">
    <property type="entry name" value="MscS_beta-dom_sf"/>
</dbReference>
<accession>A0A1I6VCB8</accession>
<dbReference type="EMBL" id="FPAG01000009">
    <property type="protein sequence ID" value="SFT11378.1"/>
    <property type="molecule type" value="Genomic_DNA"/>
</dbReference>
<dbReference type="Gene3D" id="3.30.70.100">
    <property type="match status" value="1"/>
</dbReference>
<keyword evidence="6 7" id="KW-0472">Membrane</keyword>
<dbReference type="InterPro" id="IPR011014">
    <property type="entry name" value="MscS_channel_TM-2"/>
</dbReference>
<keyword evidence="3" id="KW-1003">Cell membrane</keyword>
<dbReference type="Pfam" id="PF21088">
    <property type="entry name" value="MS_channel_1st"/>
    <property type="match status" value="1"/>
</dbReference>
<evidence type="ECO:0000313" key="11">
    <source>
        <dbReference type="EMBL" id="SFT11378.1"/>
    </source>
</evidence>
<dbReference type="PANTHER" id="PTHR30221:SF1">
    <property type="entry name" value="SMALL-CONDUCTANCE MECHANOSENSITIVE CHANNEL"/>
    <property type="match status" value="1"/>
</dbReference>
<evidence type="ECO:0000256" key="5">
    <source>
        <dbReference type="ARBA" id="ARBA00022989"/>
    </source>
</evidence>
<dbReference type="GO" id="GO:0008381">
    <property type="term" value="F:mechanosensitive monoatomic ion channel activity"/>
    <property type="evidence" value="ECO:0007669"/>
    <property type="project" value="InterPro"/>
</dbReference>
<feature type="domain" description="Mechanosensitive ion channel MscS C-terminal" evidence="9">
    <location>
        <begin position="178"/>
        <end position="260"/>
    </location>
</feature>
<evidence type="ECO:0000256" key="6">
    <source>
        <dbReference type="ARBA" id="ARBA00023136"/>
    </source>
</evidence>
<dbReference type="OrthoDB" id="9809206at2"/>
<dbReference type="SUPFAM" id="SSF82861">
    <property type="entry name" value="Mechanosensitive channel protein MscS (YggB), transmembrane region"/>
    <property type="match status" value="1"/>
</dbReference>
<evidence type="ECO:0000256" key="1">
    <source>
        <dbReference type="ARBA" id="ARBA00004651"/>
    </source>
</evidence>
<sequence>MKLEDWFDQGIDWNLMVDYGIKIAGAIVIWIIGSWIVKKIVKGVDALMTKRAYEISLRKFLVNLLKWVLIALLVIVVLGTIGVETTSFAAIIAAAGLAIGLALQGSLGNFAGGALIMIFKPIKVGDLIEAQGELGVVNEIQIFTTILTTPDNKTVVIPNGPLSNGNIKNYSKLGKLRVDLTVGVAYDSDIKQTKDVLMEALTSNPKVLKEPAPTIAVSELADSSINFAVRPWATTADYWDVYFGSLEACKKALDVAGIEIPFPHQVEIRKNV</sequence>
<gene>
    <name evidence="11" type="ORF">SAMN04487906_2988</name>
</gene>
<dbReference type="InterPro" id="IPR049278">
    <property type="entry name" value="MS_channel_C"/>
</dbReference>
<comment type="subcellular location">
    <subcellularLocation>
        <location evidence="1">Cell membrane</location>
        <topology evidence="1">Multi-pass membrane protein</topology>
    </subcellularLocation>
</comment>
<feature type="domain" description="Mechanosensitive ion channel MscS" evidence="8">
    <location>
        <begin position="106"/>
        <end position="172"/>
    </location>
</feature>
<keyword evidence="5 7" id="KW-1133">Transmembrane helix</keyword>
<evidence type="ECO:0000256" key="4">
    <source>
        <dbReference type="ARBA" id="ARBA00022692"/>
    </source>
</evidence>
<dbReference type="GO" id="GO:0005886">
    <property type="term" value="C:plasma membrane"/>
    <property type="evidence" value="ECO:0007669"/>
    <property type="project" value="UniProtKB-SubCell"/>
</dbReference>
<dbReference type="RefSeq" id="WP_074979877.1">
    <property type="nucleotide sequence ID" value="NZ_FPAG01000009.1"/>
</dbReference>
<dbReference type="InterPro" id="IPR011066">
    <property type="entry name" value="MscS_channel_C_sf"/>
</dbReference>
<feature type="transmembrane region" description="Helical" evidence="7">
    <location>
        <begin position="61"/>
        <end position="82"/>
    </location>
</feature>
<dbReference type="Pfam" id="PF21082">
    <property type="entry name" value="MS_channel_3rd"/>
    <property type="match status" value="1"/>
</dbReference>
<dbReference type="SUPFAM" id="SSF50182">
    <property type="entry name" value="Sm-like ribonucleoproteins"/>
    <property type="match status" value="1"/>
</dbReference>
<evidence type="ECO:0000256" key="2">
    <source>
        <dbReference type="ARBA" id="ARBA00008017"/>
    </source>
</evidence>
<reference evidence="11 12" key="1">
    <citation type="submission" date="2016-10" db="EMBL/GenBank/DDBJ databases">
        <authorList>
            <person name="de Groot N.N."/>
        </authorList>
    </citation>
    <scope>NUCLEOTIDE SEQUENCE [LARGE SCALE GENOMIC DNA]</scope>
    <source>
        <strain evidence="11 12">CGMCC 1.6114</strain>
    </source>
</reference>
<dbReference type="AlphaFoldDB" id="A0A1I6VCB8"/>
<dbReference type="InterPro" id="IPR049142">
    <property type="entry name" value="MS_channel_1st"/>
</dbReference>
<proteinExistence type="inferred from homology"/>
<evidence type="ECO:0000256" key="7">
    <source>
        <dbReference type="SAM" id="Phobius"/>
    </source>
</evidence>
<dbReference type="Pfam" id="PF05552">
    <property type="entry name" value="MS_channel_1st_1"/>
    <property type="match status" value="1"/>
</dbReference>
<dbReference type="Gene3D" id="2.30.30.60">
    <property type="match status" value="1"/>
</dbReference>
<dbReference type="Pfam" id="PF00924">
    <property type="entry name" value="MS_channel_2nd"/>
    <property type="match status" value="1"/>
</dbReference>
<evidence type="ECO:0000259" key="8">
    <source>
        <dbReference type="Pfam" id="PF00924"/>
    </source>
</evidence>
<feature type="transmembrane region" description="Helical" evidence="7">
    <location>
        <begin position="88"/>
        <end position="119"/>
    </location>
</feature>
<evidence type="ECO:0000259" key="9">
    <source>
        <dbReference type="Pfam" id="PF21082"/>
    </source>
</evidence>
<dbReference type="Gene3D" id="1.10.287.1260">
    <property type="match status" value="1"/>
</dbReference>
<feature type="transmembrane region" description="Helical" evidence="7">
    <location>
        <begin position="20"/>
        <end position="41"/>
    </location>
</feature>
<name>A0A1I6VCB8_9FLAO</name>
<feature type="domain" description="Mechanosensitive ion channel transmembrane helices 2/3" evidence="10">
    <location>
        <begin position="63"/>
        <end position="104"/>
    </location>
</feature>
<dbReference type="InterPro" id="IPR008910">
    <property type="entry name" value="MSC_TM_helix"/>
</dbReference>
<evidence type="ECO:0000259" key="10">
    <source>
        <dbReference type="Pfam" id="PF21088"/>
    </source>
</evidence>